<dbReference type="Proteomes" id="UP000286134">
    <property type="component" value="Unassembled WGS sequence"/>
</dbReference>
<reference evidence="1 2" key="1">
    <citation type="journal article" date="2018" name="BMC Genomics">
        <title>Comparative genome analyses reveal sequence features reflecting distinct modes of host-adaptation between dicot and monocot powdery mildew.</title>
        <authorList>
            <person name="Wu Y."/>
            <person name="Ma X."/>
            <person name="Pan Z."/>
            <person name="Kale S.D."/>
            <person name="Song Y."/>
            <person name="King H."/>
            <person name="Zhang Q."/>
            <person name="Presley C."/>
            <person name="Deng X."/>
            <person name="Wei C.I."/>
            <person name="Xiao S."/>
        </authorList>
    </citation>
    <scope>NUCLEOTIDE SEQUENCE [LARGE SCALE GENOMIC DNA]</scope>
    <source>
        <strain evidence="1">UMSG2</strain>
    </source>
</reference>
<dbReference type="AlphaFoldDB" id="A0A420I6E4"/>
<keyword evidence="2" id="KW-1185">Reference proteome</keyword>
<sequence>SVVDCLITCLCLVGIESKKSLQEEKRAREARELAERKRLRVKAVGV</sequence>
<proteinExistence type="predicted"/>
<evidence type="ECO:0000313" key="2">
    <source>
        <dbReference type="Proteomes" id="UP000286134"/>
    </source>
</evidence>
<accession>A0A420I6E4</accession>
<name>A0A420I6E4_9PEZI</name>
<protein>
    <submittedName>
        <fullName evidence="1">Uncharacterized protein</fullName>
    </submittedName>
</protein>
<comment type="caution">
    <text evidence="1">The sequence shown here is derived from an EMBL/GenBank/DDBJ whole genome shotgun (WGS) entry which is preliminary data.</text>
</comment>
<dbReference type="EMBL" id="MCFK01001138">
    <property type="protein sequence ID" value="RKF65224.1"/>
    <property type="molecule type" value="Genomic_DNA"/>
</dbReference>
<evidence type="ECO:0000313" key="1">
    <source>
        <dbReference type="EMBL" id="RKF65224.1"/>
    </source>
</evidence>
<gene>
    <name evidence="1" type="ORF">OnM2_011032</name>
</gene>
<feature type="non-terminal residue" evidence="1">
    <location>
        <position position="1"/>
    </location>
</feature>
<organism evidence="1 2">
    <name type="scientific">Erysiphe neolycopersici</name>
    <dbReference type="NCBI Taxonomy" id="212602"/>
    <lineage>
        <taxon>Eukaryota</taxon>
        <taxon>Fungi</taxon>
        <taxon>Dikarya</taxon>
        <taxon>Ascomycota</taxon>
        <taxon>Pezizomycotina</taxon>
        <taxon>Leotiomycetes</taxon>
        <taxon>Erysiphales</taxon>
        <taxon>Erysiphaceae</taxon>
        <taxon>Erysiphe</taxon>
    </lineage>
</organism>